<name>A0AA88H9I5_ARTSF</name>
<keyword evidence="1" id="KW-1133">Transmembrane helix</keyword>
<gene>
    <name evidence="2" type="ORF">QYM36_015198</name>
</gene>
<organism evidence="2 3">
    <name type="scientific">Artemia franciscana</name>
    <name type="common">Brine shrimp</name>
    <name type="synonym">Artemia sanfranciscana</name>
    <dbReference type="NCBI Taxonomy" id="6661"/>
    <lineage>
        <taxon>Eukaryota</taxon>
        <taxon>Metazoa</taxon>
        <taxon>Ecdysozoa</taxon>
        <taxon>Arthropoda</taxon>
        <taxon>Crustacea</taxon>
        <taxon>Branchiopoda</taxon>
        <taxon>Anostraca</taxon>
        <taxon>Artemiidae</taxon>
        <taxon>Artemia</taxon>
    </lineage>
</organism>
<sequence>MSDWPVPDWAGKVNNEELPYISVSQEDPSEEQDGTGLETSCIEEKFLMAATNNREDDVDICSTAPLLGSGINTPTTECEHGLLSLCDSHFTRSVSECIAASDLISGQPINEKLQGQVEIELSGCQNKTYFFSSWNWQLIRSFASYLSAGTVASIILVSVALIANLPSECGMTMNWWEGTVFVESKELQQSDLNKIADLGAVGVIIKDLFEINKDGLEERFDENVLHNFIVYGFAKNLSFIGEVFIENYSKSHIVRMFGRVEELELHGLLLRGMNVSNENIAEIKDEWNKIAHKQHMHKKILIVTIDFARIFGPTMASKFDLIYTPLNLENGNSLKMQVDGESEDEPEGPWIQWSLSYEEELLQIKASQFLQIVLPGSVLLQYDPLMLNDCTDSGFYSNLKTLIKLRQNSRAISSNRVLITGDYATLLEKNTVIRILDSLVVIERFYPRSKRYVYIGNLGNFTIRSESIYKYYFGGTIVASTIGRKGIVDFKNFGLDAGEAVVIEMSI</sequence>
<keyword evidence="1" id="KW-0472">Membrane</keyword>
<keyword evidence="3" id="KW-1185">Reference proteome</keyword>
<keyword evidence="1" id="KW-0812">Transmembrane</keyword>
<dbReference type="Proteomes" id="UP001187531">
    <property type="component" value="Unassembled WGS sequence"/>
</dbReference>
<comment type="caution">
    <text evidence="2">The sequence shown here is derived from an EMBL/GenBank/DDBJ whole genome shotgun (WGS) entry which is preliminary data.</text>
</comment>
<reference evidence="2" key="1">
    <citation type="submission" date="2023-07" db="EMBL/GenBank/DDBJ databases">
        <title>Chromosome-level genome assembly of Artemia franciscana.</title>
        <authorList>
            <person name="Jo E."/>
        </authorList>
    </citation>
    <scope>NUCLEOTIDE SEQUENCE</scope>
    <source>
        <tissue evidence="2">Whole body</tissue>
    </source>
</reference>
<evidence type="ECO:0000256" key="1">
    <source>
        <dbReference type="SAM" id="Phobius"/>
    </source>
</evidence>
<proteinExistence type="predicted"/>
<accession>A0AA88H9I5</accession>
<protein>
    <submittedName>
        <fullName evidence="2">Uncharacterized protein</fullName>
    </submittedName>
</protein>
<evidence type="ECO:0000313" key="3">
    <source>
        <dbReference type="Proteomes" id="UP001187531"/>
    </source>
</evidence>
<dbReference type="EMBL" id="JAVRJZ010000019">
    <property type="protein sequence ID" value="KAK2707423.1"/>
    <property type="molecule type" value="Genomic_DNA"/>
</dbReference>
<dbReference type="AlphaFoldDB" id="A0AA88H9I5"/>
<feature type="transmembrane region" description="Helical" evidence="1">
    <location>
        <begin position="142"/>
        <end position="163"/>
    </location>
</feature>
<evidence type="ECO:0000313" key="2">
    <source>
        <dbReference type="EMBL" id="KAK2707423.1"/>
    </source>
</evidence>